<organism evidence="5 6">
    <name type="scientific">Dickeya dadantii (strain 3937)</name>
    <name type="common">Erwinia chrysanthemi (strain 3937)</name>
    <dbReference type="NCBI Taxonomy" id="198628"/>
    <lineage>
        <taxon>Bacteria</taxon>
        <taxon>Pseudomonadati</taxon>
        <taxon>Pseudomonadota</taxon>
        <taxon>Gammaproteobacteria</taxon>
        <taxon>Enterobacterales</taxon>
        <taxon>Pectobacteriaceae</taxon>
        <taxon>Dickeya</taxon>
    </lineage>
</organism>
<dbReference type="CDD" id="cd01392">
    <property type="entry name" value="HTH_LacI"/>
    <property type="match status" value="1"/>
</dbReference>
<dbReference type="InterPro" id="IPR001761">
    <property type="entry name" value="Peripla_BP/Lac1_sug-bd_dom"/>
</dbReference>
<dbReference type="Pfam" id="PF00356">
    <property type="entry name" value="LacI"/>
    <property type="match status" value="1"/>
</dbReference>
<dbReference type="GO" id="GO:0000976">
    <property type="term" value="F:transcription cis-regulatory region binding"/>
    <property type="evidence" value="ECO:0007669"/>
    <property type="project" value="TreeGrafter"/>
</dbReference>
<evidence type="ECO:0000259" key="4">
    <source>
        <dbReference type="PROSITE" id="PS50932"/>
    </source>
</evidence>
<keyword evidence="2" id="KW-0238">DNA-binding</keyword>
<proteinExistence type="predicted"/>
<feature type="domain" description="HTH lacI-type" evidence="4">
    <location>
        <begin position="5"/>
        <end position="59"/>
    </location>
</feature>
<keyword evidence="1" id="KW-0805">Transcription regulation</keyword>
<dbReference type="Proteomes" id="UP000006859">
    <property type="component" value="Chromosome"/>
</dbReference>
<dbReference type="GO" id="GO:0003700">
    <property type="term" value="F:DNA-binding transcription factor activity"/>
    <property type="evidence" value="ECO:0007669"/>
    <property type="project" value="TreeGrafter"/>
</dbReference>
<protein>
    <submittedName>
        <fullName evidence="5">AscBF operon repressor</fullName>
    </submittedName>
</protein>
<reference evidence="5 6" key="1">
    <citation type="journal article" date="2011" name="J. Bacteriol.">
        <title>Genome sequence of the plant-pathogenic bacterium Dickeya dadantii 3937.</title>
        <authorList>
            <person name="Glasner J.D."/>
            <person name="Yang C.H."/>
            <person name="Reverchon S."/>
            <person name="Hugouvieux-Cotte-Pattat N."/>
            <person name="Condemine G."/>
            <person name="Bohin J.P."/>
            <person name="Van Gijsegem F."/>
            <person name="Yang S."/>
            <person name="Franza T."/>
            <person name="Expert D."/>
            <person name="Plunkett G. III"/>
            <person name="San Francisco M.J."/>
            <person name="Charkowski A.O."/>
            <person name="Py B."/>
            <person name="Bell K."/>
            <person name="Rauscher L."/>
            <person name="Rodriguez-Palenzuela P."/>
            <person name="Toussaint A."/>
            <person name="Holeva M.C."/>
            <person name="He S.Y."/>
            <person name="Douet V."/>
            <person name="Boccara M."/>
            <person name="Blanco C."/>
            <person name="Toth I."/>
            <person name="Anderson B.D."/>
            <person name="Biehl B.S."/>
            <person name="Mau B."/>
            <person name="Flynn S.M."/>
            <person name="Barras F."/>
            <person name="Lindeberg M."/>
            <person name="Birch P.R."/>
            <person name="Tsuyumu S."/>
            <person name="Shi X."/>
            <person name="Hibbing M."/>
            <person name="Yap M.N."/>
            <person name="Carpentier M."/>
            <person name="Dassa E."/>
            <person name="Umehara M."/>
            <person name="Kim J.F."/>
            <person name="Rusch M."/>
            <person name="Soni P."/>
            <person name="Mayhew G.F."/>
            <person name="Fouts D.E."/>
            <person name="Gill S.R."/>
            <person name="Blattner F.R."/>
            <person name="Keen N.T."/>
            <person name="Perna N.T."/>
        </authorList>
    </citation>
    <scope>NUCLEOTIDE SEQUENCE [LARGE SCALE GENOMIC DNA]</scope>
    <source>
        <strain evidence="5 6">3937</strain>
    </source>
</reference>
<dbReference type="KEGG" id="ddd:Dda3937_02578"/>
<dbReference type="PROSITE" id="PS50932">
    <property type="entry name" value="HTH_LACI_2"/>
    <property type="match status" value="1"/>
</dbReference>
<dbReference type="HOGENOM" id="CLU_037628_6_0_6"/>
<dbReference type="CDD" id="cd06270">
    <property type="entry name" value="PBP1_GalS-like"/>
    <property type="match status" value="1"/>
</dbReference>
<dbReference type="InterPro" id="IPR010982">
    <property type="entry name" value="Lambda_DNA-bd_dom_sf"/>
</dbReference>
<gene>
    <name evidence="5" type="primary">ascG</name>
    <name evidence="5" type="ordered locus">Dda3937_02578</name>
</gene>
<name>E0SEH9_DICD3</name>
<dbReference type="SUPFAM" id="SSF53822">
    <property type="entry name" value="Periplasmic binding protein-like I"/>
    <property type="match status" value="1"/>
</dbReference>
<dbReference type="eggNOG" id="COG1609">
    <property type="taxonomic scope" value="Bacteria"/>
</dbReference>
<dbReference type="SMART" id="SM00354">
    <property type="entry name" value="HTH_LACI"/>
    <property type="match status" value="1"/>
</dbReference>
<evidence type="ECO:0000313" key="5">
    <source>
        <dbReference type="EMBL" id="ADM99913.1"/>
    </source>
</evidence>
<keyword evidence="3" id="KW-0804">Transcription</keyword>
<accession>E0SEH9</accession>
<dbReference type="Gene3D" id="3.40.50.2300">
    <property type="match status" value="2"/>
</dbReference>
<dbReference type="Pfam" id="PF00532">
    <property type="entry name" value="Peripla_BP_1"/>
    <property type="match status" value="1"/>
</dbReference>
<dbReference type="PANTHER" id="PTHR30146">
    <property type="entry name" value="LACI-RELATED TRANSCRIPTIONAL REPRESSOR"/>
    <property type="match status" value="1"/>
</dbReference>
<dbReference type="SUPFAM" id="SSF47413">
    <property type="entry name" value="lambda repressor-like DNA-binding domains"/>
    <property type="match status" value="1"/>
</dbReference>
<evidence type="ECO:0000256" key="2">
    <source>
        <dbReference type="ARBA" id="ARBA00023125"/>
    </source>
</evidence>
<dbReference type="PROSITE" id="PS00356">
    <property type="entry name" value="HTH_LACI_1"/>
    <property type="match status" value="1"/>
</dbReference>
<dbReference type="InterPro" id="IPR028082">
    <property type="entry name" value="Peripla_BP_I"/>
</dbReference>
<dbReference type="STRING" id="198628.Dda3937_02578"/>
<evidence type="ECO:0000256" key="1">
    <source>
        <dbReference type="ARBA" id="ARBA00023015"/>
    </source>
</evidence>
<evidence type="ECO:0000256" key="3">
    <source>
        <dbReference type="ARBA" id="ARBA00023163"/>
    </source>
</evidence>
<dbReference type="EMBL" id="CP002038">
    <property type="protein sequence ID" value="ADM99913.1"/>
    <property type="molecule type" value="Genomic_DNA"/>
</dbReference>
<dbReference type="AlphaFoldDB" id="E0SEH9"/>
<dbReference type="Gene3D" id="1.10.260.40">
    <property type="entry name" value="lambda repressor-like DNA-binding domains"/>
    <property type="match status" value="1"/>
</dbReference>
<keyword evidence="6" id="KW-1185">Reference proteome</keyword>
<evidence type="ECO:0000313" key="6">
    <source>
        <dbReference type="Proteomes" id="UP000006859"/>
    </source>
</evidence>
<sequence length="339" mass="37245">MQTMMTMLDVARHAGVSKATVSRVLNGTGQVKQSTRDAVFKAMEELGYRPNFLARSLAQRSSNSLGLVVSNFDGPYFGRLLRRAAERTETSGKHLIVTDGHDTPEDEQQAVQLLTDRRCDAIVLYTRHMSDAALMGLLEQSTVPIVVINRHLPMAPDRCVWFEQQQAVFQLIDYLVQQGHREIACITGPINTPTARARLAGYRQALDHHRIPYDPLRVVNGDNLVPGGYQAVRELLAHDAGFSAIFASNDDMCIGAMKALLEAGKRLPQDVSLFGFDDIPSAPYLNPALSTVYLPIEEMISAAISQALKLSEGASVKPIAPFIGELKRRASVAQGPHTR</sequence>
<dbReference type="PRINTS" id="PR00036">
    <property type="entry name" value="HTHLACI"/>
</dbReference>
<dbReference type="InterPro" id="IPR000843">
    <property type="entry name" value="HTH_LacI"/>
</dbReference>
<dbReference type="PANTHER" id="PTHR30146:SF67">
    <property type="entry name" value="HTH-TYPE TRANSCRIPTIONAL REGULATOR ASCG"/>
    <property type="match status" value="1"/>
</dbReference>